<dbReference type="HOGENOM" id="CLU_053002_1_1_1"/>
<sequence>MTMATADEEASTTPVRILIINPNTSQHMTAALVPVVEGLGFPGAQYAFFTSPTPGIPSINSPADAARSADICLPHLLPLLPHHDCFLVACYSQHPLVARLKAECARLTAAATRGSGGGGARKYVTGIFEASVLASLALLGESEWKPTTGGEDVSGEPRPAFGIVSTGKVWEEALQNAVQEFLGCPATSTMTAAKSPFVGCETTGLNASELHDLPADEVRRKMMHATKRLLLRGKTDTDTINSSSTETTTSRSSPGDTNTDTVLASRVHAICLGCAGMVGLDSAVRTACVEALGEDRGKAVYIVDGVKAGVGALYGLARGGF</sequence>
<comment type="similarity">
    <text evidence="1">Belongs to the HyuE racemase family.</text>
</comment>
<dbReference type="GO" id="GO:0047661">
    <property type="term" value="F:amino-acid racemase activity"/>
    <property type="evidence" value="ECO:0007669"/>
    <property type="project" value="InterPro"/>
</dbReference>
<proteinExistence type="inferred from homology"/>
<dbReference type="OrthoDB" id="412018at2759"/>
<reference evidence="3 4" key="1">
    <citation type="submission" date="2015-01" db="EMBL/GenBank/DDBJ databases">
        <title>The Genome Sequence of Cladophialophora immunda CBS83496.</title>
        <authorList>
            <consortium name="The Broad Institute Genomics Platform"/>
            <person name="Cuomo C."/>
            <person name="de Hoog S."/>
            <person name="Gorbushina A."/>
            <person name="Stielow B."/>
            <person name="Teixiera M."/>
            <person name="Abouelleil A."/>
            <person name="Chapman S.B."/>
            <person name="Priest M."/>
            <person name="Young S.K."/>
            <person name="Wortman J."/>
            <person name="Nusbaum C."/>
            <person name="Birren B."/>
        </authorList>
    </citation>
    <scope>NUCLEOTIDE SEQUENCE [LARGE SCALE GENOMIC DNA]</scope>
    <source>
        <strain evidence="3 4">CBS 83496</strain>
    </source>
</reference>
<dbReference type="PANTHER" id="PTHR28047">
    <property type="entry name" value="PROTEIN DCG1"/>
    <property type="match status" value="1"/>
</dbReference>
<evidence type="ECO:0000313" key="4">
    <source>
        <dbReference type="Proteomes" id="UP000054466"/>
    </source>
</evidence>
<dbReference type="InterPro" id="IPR052186">
    <property type="entry name" value="Hydantoin_racemase-like"/>
</dbReference>
<dbReference type="EMBL" id="KN847042">
    <property type="protein sequence ID" value="KIW30167.1"/>
    <property type="molecule type" value="Genomic_DNA"/>
</dbReference>
<evidence type="ECO:0000256" key="1">
    <source>
        <dbReference type="ARBA" id="ARBA00038414"/>
    </source>
</evidence>
<feature type="region of interest" description="Disordered" evidence="2">
    <location>
        <begin position="234"/>
        <end position="259"/>
    </location>
</feature>
<gene>
    <name evidence="3" type="ORF">PV07_05931</name>
</gene>
<dbReference type="AlphaFoldDB" id="A0A0D2AXY4"/>
<dbReference type="PANTHER" id="PTHR28047:SF5">
    <property type="entry name" value="PROTEIN DCG1"/>
    <property type="match status" value="1"/>
</dbReference>
<evidence type="ECO:0000256" key="2">
    <source>
        <dbReference type="SAM" id="MobiDB-lite"/>
    </source>
</evidence>
<dbReference type="GeneID" id="27345125"/>
<name>A0A0D2AXY4_9EURO</name>
<dbReference type="Proteomes" id="UP000054466">
    <property type="component" value="Unassembled WGS sequence"/>
</dbReference>
<dbReference type="Gene3D" id="3.40.50.12500">
    <property type="match status" value="1"/>
</dbReference>
<feature type="compositionally biased region" description="Low complexity" evidence="2">
    <location>
        <begin position="238"/>
        <end position="253"/>
    </location>
</feature>
<dbReference type="InterPro" id="IPR015942">
    <property type="entry name" value="Asp/Glu/hydantoin_racemase"/>
</dbReference>
<keyword evidence="4" id="KW-1185">Reference proteome</keyword>
<dbReference type="Pfam" id="PF01177">
    <property type="entry name" value="Asp_Glu_race"/>
    <property type="match status" value="1"/>
</dbReference>
<accession>A0A0D2AXY4</accession>
<dbReference type="STRING" id="569365.A0A0D2AXY4"/>
<evidence type="ECO:0000313" key="3">
    <source>
        <dbReference type="EMBL" id="KIW30167.1"/>
    </source>
</evidence>
<protein>
    <recommendedName>
        <fullName evidence="5">DCG1-like protein</fullName>
    </recommendedName>
</protein>
<evidence type="ECO:0008006" key="5">
    <source>
        <dbReference type="Google" id="ProtNLM"/>
    </source>
</evidence>
<organism evidence="3 4">
    <name type="scientific">Cladophialophora immunda</name>
    <dbReference type="NCBI Taxonomy" id="569365"/>
    <lineage>
        <taxon>Eukaryota</taxon>
        <taxon>Fungi</taxon>
        <taxon>Dikarya</taxon>
        <taxon>Ascomycota</taxon>
        <taxon>Pezizomycotina</taxon>
        <taxon>Eurotiomycetes</taxon>
        <taxon>Chaetothyriomycetidae</taxon>
        <taxon>Chaetothyriales</taxon>
        <taxon>Herpotrichiellaceae</taxon>
        <taxon>Cladophialophora</taxon>
    </lineage>
</organism>
<dbReference type="VEuPathDB" id="FungiDB:PV07_05931"/>
<dbReference type="InterPro" id="IPR053714">
    <property type="entry name" value="Iso_Racemase_Enz_sf"/>
</dbReference>
<dbReference type="RefSeq" id="XP_016250383.1">
    <property type="nucleotide sequence ID" value="XM_016392864.1"/>
</dbReference>